<comment type="caution">
    <text evidence="1">The sequence shown here is derived from an EMBL/GenBank/DDBJ whole genome shotgun (WGS) entry which is preliminary data.</text>
</comment>
<reference evidence="1" key="1">
    <citation type="submission" date="2021-08" db="EMBL/GenBank/DDBJ databases">
        <title>The first chromosome-level gecko genome reveals the dynamic sex chromosomes of Neotropical dwarf geckos (Sphaerodactylidae: Sphaerodactylus).</title>
        <authorList>
            <person name="Pinto B.J."/>
            <person name="Keating S.E."/>
            <person name="Gamble T."/>
        </authorList>
    </citation>
    <scope>NUCLEOTIDE SEQUENCE</scope>
    <source>
        <strain evidence="1">TG3544</strain>
    </source>
</reference>
<sequence>MFLQEAATELTMVLQEVDIGARLHEAIGDDALLQDPDVRIDSPPEQLGGDGSDKEDFLCSPIRPPQSKRSKEEDCRDGLALPERGNDSIDSDIESIVTRDEGREEEEEGSDTLFRIEPFPDSNDEREGEGLKDKQGSEKKGRYDSRNDTPTTTSRMMQSEETIQREDQMEKKQVSDCSVKGILSGSECGGKGDTQRVNVHYNKTFPSAYKKLVANHDRPNARPKRDETQSQEFPAAEDSGGAPPMEGQQKEEEWRDTLMKRGKKSTTVRETVRKGVYTTVDLGREIFHLARFGERFGEEMEIITAGPSVTIRRRDALAPSTPKRQSLFLKVDYWTSVCKDLTNEELDRHIHEVHPKSVGS</sequence>
<keyword evidence="2" id="KW-1185">Reference proteome</keyword>
<proteinExistence type="predicted"/>
<organism evidence="1 2">
    <name type="scientific">Sphaerodactylus townsendi</name>
    <dbReference type="NCBI Taxonomy" id="933632"/>
    <lineage>
        <taxon>Eukaryota</taxon>
        <taxon>Metazoa</taxon>
        <taxon>Chordata</taxon>
        <taxon>Craniata</taxon>
        <taxon>Vertebrata</taxon>
        <taxon>Euteleostomi</taxon>
        <taxon>Lepidosauria</taxon>
        <taxon>Squamata</taxon>
        <taxon>Bifurcata</taxon>
        <taxon>Gekkota</taxon>
        <taxon>Sphaerodactylidae</taxon>
        <taxon>Sphaerodactylus</taxon>
    </lineage>
</organism>
<evidence type="ECO:0000313" key="2">
    <source>
        <dbReference type="Proteomes" id="UP000827872"/>
    </source>
</evidence>
<dbReference type="Proteomes" id="UP000827872">
    <property type="component" value="Linkage Group LG08"/>
</dbReference>
<name>A0ACB8F840_9SAUR</name>
<accession>A0ACB8F840</accession>
<protein>
    <submittedName>
        <fullName evidence="1">Uncharacterized protein</fullName>
    </submittedName>
</protein>
<dbReference type="EMBL" id="CM037621">
    <property type="protein sequence ID" value="KAH8001361.1"/>
    <property type="molecule type" value="Genomic_DNA"/>
</dbReference>
<gene>
    <name evidence="1" type="ORF">K3G42_004854</name>
</gene>
<evidence type="ECO:0000313" key="1">
    <source>
        <dbReference type="EMBL" id="KAH8001361.1"/>
    </source>
</evidence>